<proteinExistence type="predicted"/>
<gene>
    <name evidence="1" type="ORF">METZ01_LOCUS34373</name>
</gene>
<dbReference type="SUPFAM" id="SSF89095">
    <property type="entry name" value="GatB/YqeY motif"/>
    <property type="match status" value="1"/>
</dbReference>
<organism evidence="1">
    <name type="scientific">marine metagenome</name>
    <dbReference type="NCBI Taxonomy" id="408172"/>
    <lineage>
        <taxon>unclassified sequences</taxon>
        <taxon>metagenomes</taxon>
        <taxon>ecological metagenomes</taxon>
    </lineage>
</organism>
<dbReference type="Pfam" id="PF09424">
    <property type="entry name" value="YqeY"/>
    <property type="match status" value="1"/>
</dbReference>
<dbReference type="GO" id="GO:0016884">
    <property type="term" value="F:carbon-nitrogen ligase activity, with glutamine as amido-N-donor"/>
    <property type="evidence" value="ECO:0007669"/>
    <property type="project" value="InterPro"/>
</dbReference>
<sequence>MSLKNIIDKEIKESMFQKNKNRLIALRAIKAAILLEEKSGSSNNFNENQLLMKLIKQRKDSLTLYKEQNRSDLAIKEEEEINIISEFLPKQMNESELIDQISEIINSINATSMKDMGKVMGIATKKFNGKADNGKIAQLIKEKLN</sequence>
<evidence type="ECO:0008006" key="2">
    <source>
        <dbReference type="Google" id="ProtNLM"/>
    </source>
</evidence>
<dbReference type="AlphaFoldDB" id="A0A381QSJ2"/>
<evidence type="ECO:0000313" key="1">
    <source>
        <dbReference type="EMBL" id="SUZ81519.1"/>
    </source>
</evidence>
<dbReference type="EMBL" id="UINC01001471">
    <property type="protein sequence ID" value="SUZ81519.1"/>
    <property type="molecule type" value="Genomic_DNA"/>
</dbReference>
<dbReference type="Gene3D" id="1.10.1510.10">
    <property type="entry name" value="Uncharacterised protein YqeY/AIM41 PF09424, N-terminal domain"/>
    <property type="match status" value="1"/>
</dbReference>
<dbReference type="InterPro" id="IPR023168">
    <property type="entry name" value="GatB_Yqey_C_2"/>
</dbReference>
<dbReference type="PANTHER" id="PTHR28055:SF1">
    <property type="entry name" value="ALTERED INHERITANCE OF MITOCHONDRIA PROTEIN 41, MITOCHONDRIAL"/>
    <property type="match status" value="1"/>
</dbReference>
<dbReference type="InterPro" id="IPR003789">
    <property type="entry name" value="Asn/Gln_tRNA_amidoTrase-B-like"/>
</dbReference>
<dbReference type="PANTHER" id="PTHR28055">
    <property type="entry name" value="ALTERED INHERITANCE OF MITOCHONDRIA PROTEIN 41, MITOCHONDRIAL"/>
    <property type="match status" value="1"/>
</dbReference>
<protein>
    <recommendedName>
        <fullName evidence="2">GatB/YqeY domain-containing protein</fullName>
    </recommendedName>
</protein>
<accession>A0A381QSJ2</accession>
<dbReference type="InterPro" id="IPR019004">
    <property type="entry name" value="YqeY/Aim41"/>
</dbReference>
<dbReference type="Gene3D" id="1.10.10.410">
    <property type="match status" value="1"/>
</dbReference>
<reference evidence="1" key="1">
    <citation type="submission" date="2018-05" db="EMBL/GenBank/DDBJ databases">
        <authorList>
            <person name="Lanie J.A."/>
            <person name="Ng W.-L."/>
            <person name="Kazmierczak K.M."/>
            <person name="Andrzejewski T.M."/>
            <person name="Davidsen T.M."/>
            <person name="Wayne K.J."/>
            <person name="Tettelin H."/>
            <person name="Glass J.I."/>
            <person name="Rusch D."/>
            <person name="Podicherti R."/>
            <person name="Tsui H.-C.T."/>
            <person name="Winkler M.E."/>
        </authorList>
    </citation>
    <scope>NUCLEOTIDE SEQUENCE</scope>
</reference>
<dbReference type="InterPro" id="IPR042184">
    <property type="entry name" value="YqeY/Aim41_N"/>
</dbReference>
<name>A0A381QSJ2_9ZZZZ</name>